<feature type="transmembrane region" description="Helical" evidence="1">
    <location>
        <begin position="6"/>
        <end position="27"/>
    </location>
</feature>
<reference evidence="2 3" key="1">
    <citation type="submission" date="2019-08" db="EMBL/GenBank/DDBJ databases">
        <title>Deep-cultivation of Planctomycetes and their phenomic and genomic characterization uncovers novel biology.</title>
        <authorList>
            <person name="Wiegand S."/>
            <person name="Jogler M."/>
            <person name="Boedeker C."/>
            <person name="Pinto D."/>
            <person name="Vollmers J."/>
            <person name="Rivas-Marin E."/>
            <person name="Kohn T."/>
            <person name="Peeters S.H."/>
            <person name="Heuer A."/>
            <person name="Rast P."/>
            <person name="Oberbeckmann S."/>
            <person name="Bunk B."/>
            <person name="Jeske O."/>
            <person name="Meyerdierks A."/>
            <person name="Storesund J.E."/>
            <person name="Kallscheuer N."/>
            <person name="Luecker S."/>
            <person name="Lage O.M."/>
            <person name="Pohl T."/>
            <person name="Merkel B.J."/>
            <person name="Hornburger P."/>
            <person name="Mueller R.-W."/>
            <person name="Bruemmer F."/>
            <person name="Labrenz M."/>
            <person name="Spormann A.M."/>
            <person name="Op Den Camp H."/>
            <person name="Overmann J."/>
            <person name="Amann R."/>
            <person name="Jetten M.S.M."/>
            <person name="Mascher T."/>
            <person name="Medema M.H."/>
            <person name="Devos D.P."/>
            <person name="Kaster A.-K."/>
            <person name="Ovreas L."/>
            <person name="Rohde M."/>
            <person name="Galperin M.Y."/>
            <person name="Jogler C."/>
        </authorList>
    </citation>
    <scope>NUCLEOTIDE SEQUENCE [LARGE SCALE GENOMIC DNA]</scope>
    <source>
        <strain evidence="2 3">LF1</strain>
    </source>
</reference>
<evidence type="ECO:0000313" key="2">
    <source>
        <dbReference type="EMBL" id="KAA1257567.1"/>
    </source>
</evidence>
<organism evidence="2 3">
    <name type="scientific">Rubripirellula obstinata</name>
    <dbReference type="NCBI Taxonomy" id="406547"/>
    <lineage>
        <taxon>Bacteria</taxon>
        <taxon>Pseudomonadati</taxon>
        <taxon>Planctomycetota</taxon>
        <taxon>Planctomycetia</taxon>
        <taxon>Pirellulales</taxon>
        <taxon>Pirellulaceae</taxon>
        <taxon>Rubripirellula</taxon>
    </lineage>
</organism>
<name>A0A5B1C8W6_9BACT</name>
<sequence>MSEKTLAYAFGLGRLGICSVGPAAYAITAHGSRVWIVGVGCGVVGLWVERFEDSG</sequence>
<accession>A0A5B1C8W6</accession>
<feature type="transmembrane region" description="Helical" evidence="1">
    <location>
        <begin position="34"/>
        <end position="51"/>
    </location>
</feature>
<keyword evidence="1" id="KW-0472">Membrane</keyword>
<dbReference type="AlphaFoldDB" id="A0A5B1C8W6"/>
<keyword evidence="3" id="KW-1185">Reference proteome</keyword>
<dbReference type="Proteomes" id="UP000322699">
    <property type="component" value="Unassembled WGS sequence"/>
</dbReference>
<dbReference type="EMBL" id="VRLW01000001">
    <property type="protein sequence ID" value="KAA1257567.1"/>
    <property type="molecule type" value="Genomic_DNA"/>
</dbReference>
<proteinExistence type="predicted"/>
<protein>
    <submittedName>
        <fullName evidence="2">Uncharacterized protein</fullName>
    </submittedName>
</protein>
<keyword evidence="1" id="KW-0812">Transmembrane</keyword>
<gene>
    <name evidence="2" type="ORF">LF1_00540</name>
</gene>
<evidence type="ECO:0000313" key="3">
    <source>
        <dbReference type="Proteomes" id="UP000322699"/>
    </source>
</evidence>
<comment type="caution">
    <text evidence="2">The sequence shown here is derived from an EMBL/GenBank/DDBJ whole genome shotgun (WGS) entry which is preliminary data.</text>
</comment>
<keyword evidence="1" id="KW-1133">Transmembrane helix</keyword>
<evidence type="ECO:0000256" key="1">
    <source>
        <dbReference type="SAM" id="Phobius"/>
    </source>
</evidence>